<accession>A0A7S3YYI2</accession>
<gene>
    <name evidence="13" type="ORF">LGLO00237_LOCUS17617</name>
</gene>
<keyword evidence="2 10" id="KW-0723">Serine/threonine-protein kinase</keyword>
<keyword evidence="6 9" id="KW-0067">ATP-binding</keyword>
<dbReference type="Pfam" id="PF00069">
    <property type="entry name" value="Pkinase"/>
    <property type="match status" value="2"/>
</dbReference>
<comment type="similarity">
    <text evidence="10">Belongs to the protein kinase superfamily.</text>
</comment>
<feature type="compositionally biased region" description="Acidic residues" evidence="11">
    <location>
        <begin position="19"/>
        <end position="35"/>
    </location>
</feature>
<keyword evidence="3" id="KW-0808">Transferase</keyword>
<keyword evidence="4 9" id="KW-0547">Nucleotide-binding</keyword>
<evidence type="ECO:0000313" key="13">
    <source>
        <dbReference type="EMBL" id="CAE0666010.1"/>
    </source>
</evidence>
<dbReference type="GO" id="GO:0000245">
    <property type="term" value="P:spliceosomal complex assembly"/>
    <property type="evidence" value="ECO:0007669"/>
    <property type="project" value="TreeGrafter"/>
</dbReference>
<evidence type="ECO:0000256" key="8">
    <source>
        <dbReference type="ARBA" id="ARBA00048679"/>
    </source>
</evidence>
<dbReference type="CDD" id="cd14136">
    <property type="entry name" value="STKc_SRPK"/>
    <property type="match status" value="1"/>
</dbReference>
<dbReference type="InterPro" id="IPR051334">
    <property type="entry name" value="SRPK"/>
</dbReference>
<comment type="catalytic activity">
    <reaction evidence="7">
        <text>L-threonyl-[protein] + ATP = O-phospho-L-threonyl-[protein] + ADP + H(+)</text>
        <dbReference type="Rhea" id="RHEA:46608"/>
        <dbReference type="Rhea" id="RHEA-COMP:11060"/>
        <dbReference type="Rhea" id="RHEA-COMP:11605"/>
        <dbReference type="ChEBI" id="CHEBI:15378"/>
        <dbReference type="ChEBI" id="CHEBI:30013"/>
        <dbReference type="ChEBI" id="CHEBI:30616"/>
        <dbReference type="ChEBI" id="CHEBI:61977"/>
        <dbReference type="ChEBI" id="CHEBI:456216"/>
        <dbReference type="EC" id="2.7.11.1"/>
    </reaction>
</comment>
<dbReference type="PROSITE" id="PS50011">
    <property type="entry name" value="PROTEIN_KINASE_DOM"/>
    <property type="match status" value="1"/>
</dbReference>
<dbReference type="EC" id="2.7.11.1" evidence="1"/>
<dbReference type="PROSITE" id="PS00108">
    <property type="entry name" value="PROTEIN_KINASE_ST"/>
    <property type="match status" value="1"/>
</dbReference>
<dbReference type="EMBL" id="HBIV01024551">
    <property type="protein sequence ID" value="CAE0666010.1"/>
    <property type="molecule type" value="Transcribed_RNA"/>
</dbReference>
<evidence type="ECO:0000256" key="9">
    <source>
        <dbReference type="PROSITE-ProRule" id="PRU10141"/>
    </source>
</evidence>
<dbReference type="Gene3D" id="3.30.200.20">
    <property type="entry name" value="Phosphorylase Kinase, domain 1"/>
    <property type="match status" value="1"/>
</dbReference>
<dbReference type="InterPro" id="IPR008271">
    <property type="entry name" value="Ser/Thr_kinase_AS"/>
</dbReference>
<sequence>MSAKTARQGTTAVKKAEEETPEYESDDSEDFSNSDDEGKSAYKKGGYHPVFTGDVYNDRYTVVKKLGWGHFSTVWLAVDSAVPEDDPDKFVALKIQKSASQYTEAAEDEITLLWAARTQKGNAKKFVVNLLNHFVFHGPHGKHVCMVFEVMGKNILSLIKKYDYRGIPMDLTRRITYQILVGLDYLHRKCKIIHTDLKPENFLLCLPQELDVKRLMTEAKRLRTKRLRERLTKGLPRYNTGKKKDDGAKGQNGKKKKKEPKQEPGINENDVKPVDSEESKKRARLVRTKISDLGNACWVDKHFTDDITTRQYRSPEVIVGSPYDTSTDIWSIACLVFELVTGDYLFDPKEDEYGHHSRDEDHLALIIELLGTMPPKLTRDGKYSKQFFNSNGQLRNIQQLDSWGLKEVLLEKYKLKKPDAEQLTSFMLPMLTLDPAKRCSCFDALHHPFLDSVRADYPCPDIDAVCPPCRPQPSHSPGPFFVSKRKETSFSYIE</sequence>
<dbReference type="InterPro" id="IPR011009">
    <property type="entry name" value="Kinase-like_dom_sf"/>
</dbReference>
<organism evidence="13">
    <name type="scientific">Lotharella globosa</name>
    <dbReference type="NCBI Taxonomy" id="91324"/>
    <lineage>
        <taxon>Eukaryota</taxon>
        <taxon>Sar</taxon>
        <taxon>Rhizaria</taxon>
        <taxon>Cercozoa</taxon>
        <taxon>Chlorarachniophyceae</taxon>
        <taxon>Lotharella</taxon>
    </lineage>
</organism>
<dbReference type="PROSITE" id="PS00107">
    <property type="entry name" value="PROTEIN_KINASE_ATP"/>
    <property type="match status" value="1"/>
</dbReference>
<protein>
    <recommendedName>
        <fullName evidence="1">non-specific serine/threonine protein kinase</fullName>
        <ecNumber evidence="1">2.7.11.1</ecNumber>
    </recommendedName>
</protein>
<feature type="domain" description="Protein kinase" evidence="12">
    <location>
        <begin position="60"/>
        <end position="450"/>
    </location>
</feature>
<evidence type="ECO:0000256" key="5">
    <source>
        <dbReference type="ARBA" id="ARBA00022777"/>
    </source>
</evidence>
<evidence type="ECO:0000256" key="11">
    <source>
        <dbReference type="SAM" id="MobiDB-lite"/>
    </source>
</evidence>
<dbReference type="SMART" id="SM00220">
    <property type="entry name" value="S_TKc"/>
    <property type="match status" value="1"/>
</dbReference>
<evidence type="ECO:0000259" key="12">
    <source>
        <dbReference type="PROSITE" id="PS50011"/>
    </source>
</evidence>
<evidence type="ECO:0000256" key="3">
    <source>
        <dbReference type="ARBA" id="ARBA00022679"/>
    </source>
</evidence>
<name>A0A7S3YYI2_9EUKA</name>
<dbReference type="Gene3D" id="1.10.510.10">
    <property type="entry name" value="Transferase(Phosphotransferase) domain 1"/>
    <property type="match status" value="1"/>
</dbReference>
<evidence type="ECO:0000256" key="4">
    <source>
        <dbReference type="ARBA" id="ARBA00022741"/>
    </source>
</evidence>
<feature type="compositionally biased region" description="Polar residues" evidence="11">
    <location>
        <begin position="1"/>
        <end position="11"/>
    </location>
</feature>
<evidence type="ECO:0000256" key="10">
    <source>
        <dbReference type="RuleBase" id="RU000304"/>
    </source>
</evidence>
<proteinExistence type="inferred from homology"/>
<feature type="binding site" evidence="9">
    <location>
        <position position="94"/>
    </location>
    <ligand>
        <name>ATP</name>
        <dbReference type="ChEBI" id="CHEBI:30616"/>
    </ligand>
</feature>
<dbReference type="InterPro" id="IPR000719">
    <property type="entry name" value="Prot_kinase_dom"/>
</dbReference>
<dbReference type="AlphaFoldDB" id="A0A7S3YYI2"/>
<dbReference type="GO" id="GO:0004674">
    <property type="term" value="F:protein serine/threonine kinase activity"/>
    <property type="evidence" value="ECO:0007669"/>
    <property type="project" value="UniProtKB-KW"/>
</dbReference>
<keyword evidence="5" id="KW-0418">Kinase</keyword>
<dbReference type="FunFam" id="1.10.510.10:FF:000275">
    <property type="entry name" value="SRSF protein kinase 2 isoform X3"/>
    <property type="match status" value="1"/>
</dbReference>
<dbReference type="GO" id="GO:0050684">
    <property type="term" value="P:regulation of mRNA processing"/>
    <property type="evidence" value="ECO:0007669"/>
    <property type="project" value="TreeGrafter"/>
</dbReference>
<reference evidence="13" key="1">
    <citation type="submission" date="2021-01" db="EMBL/GenBank/DDBJ databases">
        <authorList>
            <person name="Corre E."/>
            <person name="Pelletier E."/>
            <person name="Niang G."/>
            <person name="Scheremetjew M."/>
            <person name="Finn R."/>
            <person name="Kale V."/>
            <person name="Holt S."/>
            <person name="Cochrane G."/>
            <person name="Meng A."/>
            <person name="Brown T."/>
            <person name="Cohen L."/>
        </authorList>
    </citation>
    <scope>NUCLEOTIDE SEQUENCE</scope>
    <source>
        <strain evidence="13">CCCM811</strain>
    </source>
</reference>
<evidence type="ECO:0000256" key="7">
    <source>
        <dbReference type="ARBA" id="ARBA00047899"/>
    </source>
</evidence>
<evidence type="ECO:0000256" key="1">
    <source>
        <dbReference type="ARBA" id="ARBA00012513"/>
    </source>
</evidence>
<feature type="compositionally biased region" description="Basic and acidic residues" evidence="11">
    <location>
        <begin position="269"/>
        <end position="280"/>
    </location>
</feature>
<feature type="region of interest" description="Disordered" evidence="11">
    <location>
        <begin position="233"/>
        <end position="281"/>
    </location>
</feature>
<comment type="catalytic activity">
    <reaction evidence="8">
        <text>L-seryl-[protein] + ATP = O-phospho-L-seryl-[protein] + ADP + H(+)</text>
        <dbReference type="Rhea" id="RHEA:17989"/>
        <dbReference type="Rhea" id="RHEA-COMP:9863"/>
        <dbReference type="Rhea" id="RHEA-COMP:11604"/>
        <dbReference type="ChEBI" id="CHEBI:15378"/>
        <dbReference type="ChEBI" id="CHEBI:29999"/>
        <dbReference type="ChEBI" id="CHEBI:30616"/>
        <dbReference type="ChEBI" id="CHEBI:83421"/>
        <dbReference type="ChEBI" id="CHEBI:456216"/>
        <dbReference type="EC" id="2.7.11.1"/>
    </reaction>
</comment>
<dbReference type="PANTHER" id="PTHR47634:SF9">
    <property type="entry name" value="PROTEIN KINASE DOMAIN-CONTAINING PROTEIN-RELATED"/>
    <property type="match status" value="1"/>
</dbReference>
<evidence type="ECO:0000256" key="2">
    <source>
        <dbReference type="ARBA" id="ARBA00022527"/>
    </source>
</evidence>
<dbReference type="SUPFAM" id="SSF56112">
    <property type="entry name" value="Protein kinase-like (PK-like)"/>
    <property type="match status" value="1"/>
</dbReference>
<dbReference type="PANTHER" id="PTHR47634">
    <property type="entry name" value="PROTEIN KINASE DOMAIN-CONTAINING PROTEIN-RELATED"/>
    <property type="match status" value="1"/>
</dbReference>
<evidence type="ECO:0000256" key="6">
    <source>
        <dbReference type="ARBA" id="ARBA00022840"/>
    </source>
</evidence>
<dbReference type="InterPro" id="IPR017441">
    <property type="entry name" value="Protein_kinase_ATP_BS"/>
</dbReference>
<feature type="region of interest" description="Disordered" evidence="11">
    <location>
        <begin position="1"/>
        <end position="40"/>
    </location>
</feature>
<dbReference type="GO" id="GO:0005524">
    <property type="term" value="F:ATP binding"/>
    <property type="evidence" value="ECO:0007669"/>
    <property type="project" value="UniProtKB-UniRule"/>
</dbReference>